<name>A0ABQ4WGY4_9ASTR</name>
<gene>
    <name evidence="2" type="ORF">Tco_0625504</name>
</gene>
<accession>A0ABQ4WGY4</accession>
<evidence type="ECO:0000313" key="3">
    <source>
        <dbReference type="Proteomes" id="UP001151760"/>
    </source>
</evidence>
<dbReference type="EMBL" id="BQNB010008634">
    <property type="protein sequence ID" value="GJS52142.1"/>
    <property type="molecule type" value="Genomic_DNA"/>
</dbReference>
<feature type="region of interest" description="Disordered" evidence="1">
    <location>
        <begin position="120"/>
        <end position="145"/>
    </location>
</feature>
<feature type="region of interest" description="Disordered" evidence="1">
    <location>
        <begin position="78"/>
        <end position="100"/>
    </location>
</feature>
<organism evidence="2 3">
    <name type="scientific">Tanacetum coccineum</name>
    <dbReference type="NCBI Taxonomy" id="301880"/>
    <lineage>
        <taxon>Eukaryota</taxon>
        <taxon>Viridiplantae</taxon>
        <taxon>Streptophyta</taxon>
        <taxon>Embryophyta</taxon>
        <taxon>Tracheophyta</taxon>
        <taxon>Spermatophyta</taxon>
        <taxon>Magnoliopsida</taxon>
        <taxon>eudicotyledons</taxon>
        <taxon>Gunneridae</taxon>
        <taxon>Pentapetalae</taxon>
        <taxon>asterids</taxon>
        <taxon>campanulids</taxon>
        <taxon>Asterales</taxon>
        <taxon>Asteraceae</taxon>
        <taxon>Asteroideae</taxon>
        <taxon>Anthemideae</taxon>
        <taxon>Anthemidinae</taxon>
        <taxon>Tanacetum</taxon>
    </lineage>
</organism>
<protein>
    <recommendedName>
        <fullName evidence="4">RNA-directed DNA polymerase, eukaryota, Reverse transcriptase zinc-binding domain protein</fullName>
    </recommendedName>
</protein>
<sequence length="549" mass="62993">MAKCQRSIRRTYPALKESIVVAIPFPNETGHSMETVEVEYEWDPPWCDTCKIFDHKDVDCPKREKVVVAPLKEDDGFTKVTRKQGKGKNDGNARQVVGVKLTKPKPNILYRVVHKNLEPSEASTSHHAKEDGKPPKPPSDNKDKADKILDINTSQEENPINNLEDDEEDMEEIYMENPMGSYGLDKNGVVKGASTPSEVVPDIILRWNPYVVNVVVISFDAQVMHISVYFKADKKEVFSFIVYAYNRYIQRCDLWKNLLIHKSYVRDRPWCGMRDFQECVEAIEMSYVNSAGSWVVFQPYRISDHSPAVLCIPMNSVKKPRPFKFYNLVVHNTRFKEVVKNGWQNSVSGFWMYKVVNRLKLLKKPLCKLLYNHGNIHDNVKKLRYELDEAQKALDSDLNNLNIQIYEAAYLKDFHDALSMEERLLMQKAKVEWLKLGDANTTYFHKVVKSQATRNRIDSITTANGDCVNGDQVPLAFINHYTEFLGQEGVTSNFNSTDLFCNRLSSDAVIHMVRNVNDKEIRDSIFFIGDNKAPGSNGYSVVFLRKLGI</sequence>
<keyword evidence="3" id="KW-1185">Reference proteome</keyword>
<proteinExistence type="predicted"/>
<dbReference type="Proteomes" id="UP001151760">
    <property type="component" value="Unassembled WGS sequence"/>
</dbReference>
<evidence type="ECO:0000256" key="1">
    <source>
        <dbReference type="SAM" id="MobiDB-lite"/>
    </source>
</evidence>
<evidence type="ECO:0000313" key="2">
    <source>
        <dbReference type="EMBL" id="GJS52142.1"/>
    </source>
</evidence>
<reference evidence="2" key="1">
    <citation type="journal article" date="2022" name="Int. J. Mol. Sci.">
        <title>Draft Genome of Tanacetum Coccineum: Genomic Comparison of Closely Related Tanacetum-Family Plants.</title>
        <authorList>
            <person name="Yamashiro T."/>
            <person name="Shiraishi A."/>
            <person name="Nakayama K."/>
            <person name="Satake H."/>
        </authorList>
    </citation>
    <scope>NUCLEOTIDE SEQUENCE</scope>
</reference>
<evidence type="ECO:0008006" key="4">
    <source>
        <dbReference type="Google" id="ProtNLM"/>
    </source>
</evidence>
<comment type="caution">
    <text evidence="2">The sequence shown here is derived from an EMBL/GenBank/DDBJ whole genome shotgun (WGS) entry which is preliminary data.</text>
</comment>
<reference evidence="2" key="2">
    <citation type="submission" date="2022-01" db="EMBL/GenBank/DDBJ databases">
        <authorList>
            <person name="Yamashiro T."/>
            <person name="Shiraishi A."/>
            <person name="Satake H."/>
            <person name="Nakayama K."/>
        </authorList>
    </citation>
    <scope>NUCLEOTIDE SEQUENCE</scope>
</reference>
<feature type="compositionally biased region" description="Basic and acidic residues" evidence="1">
    <location>
        <begin position="127"/>
        <end position="145"/>
    </location>
</feature>